<dbReference type="EMBL" id="MHPE01000030">
    <property type="protein sequence ID" value="OGZ76584.1"/>
    <property type="molecule type" value="Genomic_DNA"/>
</dbReference>
<evidence type="ECO:0008006" key="3">
    <source>
        <dbReference type="Google" id="ProtNLM"/>
    </source>
</evidence>
<name>A0A1G2INV6_9BACT</name>
<dbReference type="GO" id="GO:0045892">
    <property type="term" value="P:negative regulation of DNA-templated transcription"/>
    <property type="evidence" value="ECO:0007669"/>
    <property type="project" value="UniProtKB-ARBA"/>
</dbReference>
<dbReference type="Proteomes" id="UP000178632">
    <property type="component" value="Unassembled WGS sequence"/>
</dbReference>
<dbReference type="GO" id="GO:0046872">
    <property type="term" value="F:metal ion binding"/>
    <property type="evidence" value="ECO:0007669"/>
    <property type="project" value="InterPro"/>
</dbReference>
<reference evidence="1 2" key="1">
    <citation type="journal article" date="2016" name="Nat. Commun.">
        <title>Thousands of microbial genomes shed light on interconnected biogeochemical processes in an aquifer system.</title>
        <authorList>
            <person name="Anantharaman K."/>
            <person name="Brown C.T."/>
            <person name="Hug L.A."/>
            <person name="Sharon I."/>
            <person name="Castelle C.J."/>
            <person name="Probst A.J."/>
            <person name="Thomas B.C."/>
            <person name="Singh A."/>
            <person name="Wilkins M.J."/>
            <person name="Karaoz U."/>
            <person name="Brodie E.L."/>
            <person name="Williams K.H."/>
            <person name="Hubbard S.S."/>
            <person name="Banfield J.F."/>
        </authorList>
    </citation>
    <scope>NUCLEOTIDE SEQUENCE [LARGE SCALE GENOMIC DNA]</scope>
</reference>
<gene>
    <name evidence="1" type="ORF">A3G45_01780</name>
</gene>
<dbReference type="PANTHER" id="PTHR33677">
    <property type="entry name" value="TRANSCRIPTIONAL REPRESSOR FRMR-RELATED"/>
    <property type="match status" value="1"/>
</dbReference>
<dbReference type="AlphaFoldDB" id="A0A1G2INV6"/>
<evidence type="ECO:0000313" key="2">
    <source>
        <dbReference type="Proteomes" id="UP000178632"/>
    </source>
</evidence>
<dbReference type="InterPro" id="IPR003735">
    <property type="entry name" value="Metal_Tscrpt_repr"/>
</dbReference>
<dbReference type="Pfam" id="PF02583">
    <property type="entry name" value="Trns_repr_metal"/>
    <property type="match status" value="1"/>
</dbReference>
<evidence type="ECO:0000313" key="1">
    <source>
        <dbReference type="EMBL" id="OGZ76584.1"/>
    </source>
</evidence>
<accession>A0A1G2INV6</accession>
<protein>
    <recommendedName>
        <fullName evidence="3">Transcriptional regulator</fullName>
    </recommendedName>
</protein>
<dbReference type="CDD" id="cd10151">
    <property type="entry name" value="TthCsoR-like_DUF156"/>
    <property type="match status" value="1"/>
</dbReference>
<organism evidence="1 2">
    <name type="scientific">Candidatus Staskawiczbacteria bacterium RIFCSPLOWO2_12_FULL_37_15</name>
    <dbReference type="NCBI Taxonomy" id="1802218"/>
    <lineage>
        <taxon>Bacteria</taxon>
        <taxon>Candidatus Staskawicziibacteriota</taxon>
    </lineage>
</organism>
<proteinExistence type="predicted"/>
<dbReference type="GO" id="GO:0003677">
    <property type="term" value="F:DNA binding"/>
    <property type="evidence" value="ECO:0007669"/>
    <property type="project" value="InterPro"/>
</dbReference>
<comment type="caution">
    <text evidence="1">The sequence shown here is derived from an EMBL/GenBank/DDBJ whole genome shotgun (WGS) entry which is preliminary data.</text>
</comment>
<sequence length="93" mass="10640">MNHEHLNPHKQKATRRLKIVAGQIKGLEKMVEEDKYCVDIINQSLAVKQALSSFEDFILKNHLSTHVVNQIKSGSSNKAIEEILSIYRLSKKK</sequence>
<dbReference type="Gene3D" id="1.20.58.1000">
    <property type="entry name" value="Metal-sensitive repressor, helix protomer"/>
    <property type="match status" value="1"/>
</dbReference>
<dbReference type="InterPro" id="IPR038390">
    <property type="entry name" value="Metal_Tscrpt_repr_sf"/>
</dbReference>